<dbReference type="PATRIC" id="fig|768671.3.peg.2441"/>
<dbReference type="GO" id="GO:0003677">
    <property type="term" value="F:DNA binding"/>
    <property type="evidence" value="ECO:0007669"/>
    <property type="project" value="InterPro"/>
</dbReference>
<dbReference type="GO" id="GO:0046872">
    <property type="term" value="F:metal ion binding"/>
    <property type="evidence" value="ECO:0007669"/>
    <property type="project" value="UniProtKB-KW"/>
</dbReference>
<proteinExistence type="predicted"/>
<accession>F9UBK3</accession>
<dbReference type="InterPro" id="IPR012337">
    <property type="entry name" value="RNaseH-like_sf"/>
</dbReference>
<organism evidence="20 21">
    <name type="scientific">Thiocapsa marina 5811</name>
    <dbReference type="NCBI Taxonomy" id="768671"/>
    <lineage>
        <taxon>Bacteria</taxon>
        <taxon>Pseudomonadati</taxon>
        <taxon>Pseudomonadota</taxon>
        <taxon>Gammaproteobacteria</taxon>
        <taxon>Chromatiales</taxon>
        <taxon>Chromatiaceae</taxon>
        <taxon>Thiocapsa</taxon>
    </lineage>
</organism>
<dbReference type="NCBIfam" id="TIGR01406">
    <property type="entry name" value="dnaQ_proteo"/>
    <property type="match status" value="1"/>
</dbReference>
<dbReference type="Pfam" id="PF00929">
    <property type="entry name" value="RNase_T"/>
    <property type="match status" value="1"/>
</dbReference>
<evidence type="ECO:0000256" key="9">
    <source>
        <dbReference type="ARBA" id="ARBA00022801"/>
    </source>
</evidence>
<dbReference type="RefSeq" id="WP_007193180.1">
    <property type="nucleotide sequence ID" value="NZ_AFWV01000007.1"/>
</dbReference>
<dbReference type="NCBIfam" id="NF004316">
    <property type="entry name" value="PRK05711.1"/>
    <property type="match status" value="1"/>
</dbReference>
<dbReference type="PANTHER" id="PTHR30231">
    <property type="entry name" value="DNA POLYMERASE III SUBUNIT EPSILON"/>
    <property type="match status" value="1"/>
</dbReference>
<keyword evidence="10 18" id="KW-0269">Exonuclease</keyword>
<sequence length="239" mass="26201">MRQIVLDTETTGLDPQAGHRIIEIGCVELIDRRLTGNNFHRYLQPDRQIDAGASDVHGITNAFLADKPRFPEIAESFLDYVKGAELIIHNAAFDLGFLDREIAGWNAEASRIADLCEVTDTLIMARRMHPGQRNSLDALCKRYGVDHRHRDLHGALLDAEILADVYLAMTGGQVALSLGEEFATPSHAGSAARPRGRLDPSRPRLRVIQADPVALAAHAERLAAIQAASADGCVWLRAE</sequence>
<evidence type="ECO:0000313" key="20">
    <source>
        <dbReference type="EMBL" id="EGV18321.1"/>
    </source>
</evidence>
<evidence type="ECO:0000259" key="19">
    <source>
        <dbReference type="SMART" id="SM00479"/>
    </source>
</evidence>
<evidence type="ECO:0000256" key="13">
    <source>
        <dbReference type="ARBA" id="ARBA00023211"/>
    </source>
</evidence>
<dbReference type="PANTHER" id="PTHR30231:SF41">
    <property type="entry name" value="DNA POLYMERASE III SUBUNIT EPSILON"/>
    <property type="match status" value="1"/>
</dbReference>
<name>F9UBK3_9GAMM</name>
<evidence type="ECO:0000256" key="3">
    <source>
        <dbReference type="ARBA" id="ARBA00020352"/>
    </source>
</evidence>
<feature type="binding site" evidence="17">
    <location>
        <position position="7"/>
    </location>
    <ligand>
        <name>a divalent metal cation</name>
        <dbReference type="ChEBI" id="CHEBI:60240"/>
        <label>1</label>
        <note>catalytic</note>
    </ligand>
</feature>
<dbReference type="CDD" id="cd06131">
    <property type="entry name" value="DNA_pol_III_epsilon_Ecoli_like"/>
    <property type="match status" value="1"/>
</dbReference>
<gene>
    <name evidence="18" type="primary">dnaQ</name>
    <name evidence="20" type="ORF">ThimaDRAFT_2305</name>
</gene>
<keyword evidence="13 17" id="KW-0464">Manganese</keyword>
<dbReference type="SUPFAM" id="SSF53098">
    <property type="entry name" value="Ribonuclease H-like"/>
    <property type="match status" value="1"/>
</dbReference>
<dbReference type="InterPro" id="IPR013520">
    <property type="entry name" value="Ribonucl_H"/>
</dbReference>
<evidence type="ECO:0000256" key="11">
    <source>
        <dbReference type="ARBA" id="ARBA00022842"/>
    </source>
</evidence>
<evidence type="ECO:0000256" key="2">
    <source>
        <dbReference type="ARBA" id="ARBA00012417"/>
    </source>
</evidence>
<dbReference type="InterPro" id="IPR006054">
    <property type="entry name" value="DnaQ"/>
</dbReference>
<feature type="binding site" evidence="17">
    <location>
        <position position="158"/>
    </location>
    <ligand>
        <name>a divalent metal cation</name>
        <dbReference type="ChEBI" id="CHEBI:60240"/>
        <label>1</label>
        <note>catalytic</note>
    </ligand>
</feature>
<keyword evidence="9 18" id="KW-0378">Hydrolase</keyword>
<dbReference type="GO" id="GO:0045004">
    <property type="term" value="P:DNA replication proofreading"/>
    <property type="evidence" value="ECO:0007669"/>
    <property type="project" value="TreeGrafter"/>
</dbReference>
<dbReference type="EMBL" id="AFWV01000007">
    <property type="protein sequence ID" value="EGV18321.1"/>
    <property type="molecule type" value="Genomic_DNA"/>
</dbReference>
<evidence type="ECO:0000256" key="4">
    <source>
        <dbReference type="ARBA" id="ARBA00022679"/>
    </source>
</evidence>
<feature type="binding site" evidence="17">
    <location>
        <position position="9"/>
    </location>
    <ligand>
        <name>a divalent metal cation</name>
        <dbReference type="ChEBI" id="CHEBI:60240"/>
        <label>1</label>
        <note>catalytic</note>
    </ligand>
</feature>
<evidence type="ECO:0000256" key="1">
    <source>
        <dbReference type="ARBA" id="ARBA00001936"/>
    </source>
</evidence>
<keyword evidence="5 18" id="KW-0548">Nucleotidyltransferase</keyword>
<evidence type="ECO:0000256" key="14">
    <source>
        <dbReference type="ARBA" id="ARBA00049244"/>
    </source>
</evidence>
<evidence type="ECO:0000256" key="7">
    <source>
        <dbReference type="ARBA" id="ARBA00022722"/>
    </source>
</evidence>
<keyword evidence="11 17" id="KW-0460">Magnesium</keyword>
<evidence type="ECO:0000256" key="18">
    <source>
        <dbReference type="RuleBase" id="RU364087"/>
    </source>
</evidence>
<dbReference type="FunFam" id="3.30.420.10:FF:000012">
    <property type="entry name" value="DNA polymerase III subunit epsilon"/>
    <property type="match status" value="1"/>
</dbReference>
<dbReference type="GO" id="GO:0003887">
    <property type="term" value="F:DNA-directed DNA polymerase activity"/>
    <property type="evidence" value="ECO:0007669"/>
    <property type="project" value="UniProtKB-KW"/>
</dbReference>
<dbReference type="Gene3D" id="3.30.420.10">
    <property type="entry name" value="Ribonuclease H-like superfamily/Ribonuclease H"/>
    <property type="match status" value="1"/>
</dbReference>
<keyword evidence="4 18" id="KW-0808">Transferase</keyword>
<keyword evidence="21" id="KW-1185">Reference proteome</keyword>
<feature type="binding site" evidence="16">
    <location>
        <position position="158"/>
    </location>
    <ligand>
        <name>substrate</name>
    </ligand>
</feature>
<feature type="binding site" evidence="16">
    <location>
        <position position="7"/>
    </location>
    <ligand>
        <name>substrate</name>
    </ligand>
</feature>
<dbReference type="GO" id="GO:0005829">
    <property type="term" value="C:cytosol"/>
    <property type="evidence" value="ECO:0007669"/>
    <property type="project" value="TreeGrafter"/>
</dbReference>
<keyword evidence="7 18" id="KW-0540">Nuclease</keyword>
<comment type="cofactor">
    <cofactor evidence="1 18">
        <name>Mn(2+)</name>
        <dbReference type="ChEBI" id="CHEBI:29035"/>
    </cofactor>
</comment>
<evidence type="ECO:0000256" key="6">
    <source>
        <dbReference type="ARBA" id="ARBA00022705"/>
    </source>
</evidence>
<dbReference type="EC" id="2.7.7.7" evidence="2 18"/>
<comment type="cofactor">
    <cofactor evidence="17">
        <name>Mg(2+)</name>
        <dbReference type="ChEBI" id="CHEBI:18420"/>
    </cofactor>
    <cofactor evidence="17">
        <name>Mn(2+)</name>
        <dbReference type="ChEBI" id="CHEBI:29035"/>
    </cofactor>
    <text evidence="17">Binds 2 divalent metal cations. Magnesium or manganese.</text>
</comment>
<feature type="domain" description="Exonuclease" evidence="19">
    <location>
        <begin position="2"/>
        <end position="175"/>
    </location>
</feature>
<dbReference type="AlphaFoldDB" id="F9UBK3"/>
<protein>
    <recommendedName>
        <fullName evidence="3 18">DNA polymerase III subunit epsilon</fullName>
        <ecNumber evidence="2 18">2.7.7.7</ecNumber>
    </recommendedName>
</protein>
<dbReference type="InterPro" id="IPR006309">
    <property type="entry name" value="DnaQ_proteo"/>
</dbReference>
<comment type="function">
    <text evidence="18">DNA polymerase III is a complex, multichain enzyme responsible for most of the replicative synthesis in bacteria. The epsilon subunit contain the editing function and is a proofreading 3'-5' exonuclease.</text>
</comment>
<dbReference type="Proteomes" id="UP000005459">
    <property type="component" value="Unassembled WGS sequence"/>
</dbReference>
<dbReference type="InterPro" id="IPR036397">
    <property type="entry name" value="RNaseH_sf"/>
</dbReference>
<dbReference type="STRING" id="768671.ThimaDRAFT_2305"/>
<evidence type="ECO:0000256" key="8">
    <source>
        <dbReference type="ARBA" id="ARBA00022723"/>
    </source>
</evidence>
<keyword evidence="8 17" id="KW-0479">Metal-binding</keyword>
<evidence type="ECO:0000256" key="15">
    <source>
        <dbReference type="PIRSR" id="PIRSR606309-1"/>
    </source>
</evidence>
<evidence type="ECO:0000313" key="21">
    <source>
        <dbReference type="Proteomes" id="UP000005459"/>
    </source>
</evidence>
<dbReference type="NCBIfam" id="TIGR00573">
    <property type="entry name" value="dnaq"/>
    <property type="match status" value="1"/>
</dbReference>
<dbReference type="SMART" id="SM00479">
    <property type="entry name" value="EXOIII"/>
    <property type="match status" value="1"/>
</dbReference>
<evidence type="ECO:0000256" key="17">
    <source>
        <dbReference type="PIRSR" id="PIRSR606309-3"/>
    </source>
</evidence>
<feature type="binding site" evidence="16">
    <location>
        <position position="57"/>
    </location>
    <ligand>
        <name>substrate</name>
    </ligand>
</feature>
<feature type="active site" description="Proton acceptor" evidence="15">
    <location>
        <position position="153"/>
    </location>
</feature>
<reference evidence="20 21" key="1">
    <citation type="submission" date="2011-06" db="EMBL/GenBank/DDBJ databases">
        <title>The draft genome of Thiocapsa marina 5811.</title>
        <authorList>
            <consortium name="US DOE Joint Genome Institute (JGI-PGF)"/>
            <person name="Lucas S."/>
            <person name="Han J."/>
            <person name="Cheng J.-F."/>
            <person name="Goodwin L."/>
            <person name="Pitluck S."/>
            <person name="Peters L."/>
            <person name="Land M.L."/>
            <person name="Hauser L."/>
            <person name="Vogl K."/>
            <person name="Liu Z."/>
            <person name="Imhoff J."/>
            <person name="Thiel V."/>
            <person name="Frigaard N.-U."/>
            <person name="Bryant D."/>
            <person name="Woyke T.J."/>
        </authorList>
    </citation>
    <scope>NUCLEOTIDE SEQUENCE [LARGE SCALE GENOMIC DNA]</scope>
    <source>
        <strain evidence="20 21">5811</strain>
    </source>
</reference>
<keyword evidence="6 18" id="KW-0235">DNA replication</keyword>
<comment type="subunit">
    <text evidence="18">DNA polymerase III contains a core (composed of alpha, epsilon and theta chains) that associates with a tau subunit. This core dimerizes to form the POLIII' complex. PolIII' associates with the gamma complex (composed of gamma, delta, delta', psi and chi chains) and with the beta chain to form the complete DNA polymerase III complex.</text>
</comment>
<evidence type="ECO:0000256" key="5">
    <source>
        <dbReference type="ARBA" id="ARBA00022695"/>
    </source>
</evidence>
<comment type="catalytic activity">
    <reaction evidence="14 18">
        <text>DNA(n) + a 2'-deoxyribonucleoside 5'-triphosphate = DNA(n+1) + diphosphate</text>
        <dbReference type="Rhea" id="RHEA:22508"/>
        <dbReference type="Rhea" id="RHEA-COMP:17339"/>
        <dbReference type="Rhea" id="RHEA-COMP:17340"/>
        <dbReference type="ChEBI" id="CHEBI:33019"/>
        <dbReference type="ChEBI" id="CHEBI:61560"/>
        <dbReference type="ChEBI" id="CHEBI:173112"/>
        <dbReference type="EC" id="2.7.7.7"/>
    </reaction>
</comment>
<feature type="binding site" evidence="16">
    <location>
        <position position="9"/>
    </location>
    <ligand>
        <name>substrate</name>
    </ligand>
</feature>
<dbReference type="OrthoDB" id="9804290at2"/>
<evidence type="ECO:0000256" key="16">
    <source>
        <dbReference type="PIRSR" id="PIRSR606309-2"/>
    </source>
</evidence>
<keyword evidence="12 18" id="KW-0239">DNA-directed DNA polymerase</keyword>
<evidence type="ECO:0000256" key="10">
    <source>
        <dbReference type="ARBA" id="ARBA00022839"/>
    </source>
</evidence>
<dbReference type="GO" id="GO:0008408">
    <property type="term" value="F:3'-5' exonuclease activity"/>
    <property type="evidence" value="ECO:0007669"/>
    <property type="project" value="TreeGrafter"/>
</dbReference>
<dbReference type="eggNOG" id="COG0847">
    <property type="taxonomic scope" value="Bacteria"/>
</dbReference>
<evidence type="ECO:0000256" key="12">
    <source>
        <dbReference type="ARBA" id="ARBA00022932"/>
    </source>
</evidence>